<evidence type="ECO:0000313" key="2">
    <source>
        <dbReference type="Proteomes" id="UP000053317"/>
    </source>
</evidence>
<protein>
    <submittedName>
        <fullName evidence="1">Uncharacterized protein</fullName>
    </submittedName>
</protein>
<evidence type="ECO:0000313" key="1">
    <source>
        <dbReference type="EMBL" id="KKY22685.1"/>
    </source>
</evidence>
<reference evidence="1 2" key="1">
    <citation type="submission" date="2015-05" db="EMBL/GenBank/DDBJ databases">
        <title>Distinctive expansion of gene families associated with plant cell wall degradation and secondary metabolism in the genomes of grapevine trunk pathogens.</title>
        <authorList>
            <person name="Lawrence D.P."/>
            <person name="Travadon R."/>
            <person name="Rolshausen P.E."/>
            <person name="Baumgartner K."/>
        </authorList>
    </citation>
    <scope>NUCLEOTIDE SEQUENCE [LARGE SCALE GENOMIC DNA]</scope>
    <source>
        <strain evidence="1">UCRPC4</strain>
    </source>
</reference>
<gene>
    <name evidence="1" type="ORF">UCRPC4_g03187</name>
</gene>
<dbReference type="Proteomes" id="UP000053317">
    <property type="component" value="Unassembled WGS sequence"/>
</dbReference>
<sequence length="300" mass="33291">MLIKHRKVRGGLSDIQQEALIEYCKTLTIFKDYLFQDAWKSVIQYFTNDQFPSVHVDMSDTSFPSHHRTQVKRRSQTRARAKKTASLDQAMDVNVHCPETASSTVGFLKNHNERSMVHIDSANLAQHSLTNCATEDNGQGNGLQSIRSYVLEQSDPSRAMENATHNVTGTQLDDAERRFPSANLALQNPYLPMAGEVNPAPDQYLNSNLRACSSQAGQPSAQVIYDPRAVANYSAQAIYNPRAEAQYSVQAIYDPRPAAQYCAGATYDPFAVAQYSVQCIPPQSVESRTAEMADTARSSF</sequence>
<dbReference type="AlphaFoldDB" id="A0A0G2H1K6"/>
<reference evidence="1 2" key="2">
    <citation type="submission" date="2015-05" db="EMBL/GenBank/DDBJ databases">
        <authorList>
            <person name="Morales-Cruz A."/>
            <person name="Amrine K.C."/>
            <person name="Cantu D."/>
        </authorList>
    </citation>
    <scope>NUCLEOTIDE SEQUENCE [LARGE SCALE GENOMIC DNA]</scope>
    <source>
        <strain evidence="1">UCRPC4</strain>
    </source>
</reference>
<accession>A0A0G2H1K6</accession>
<keyword evidence="2" id="KW-1185">Reference proteome</keyword>
<comment type="caution">
    <text evidence="1">The sequence shown here is derived from an EMBL/GenBank/DDBJ whole genome shotgun (WGS) entry which is preliminary data.</text>
</comment>
<dbReference type="EMBL" id="LCWF01000074">
    <property type="protein sequence ID" value="KKY22685.1"/>
    <property type="molecule type" value="Genomic_DNA"/>
</dbReference>
<organism evidence="1 2">
    <name type="scientific">Phaeomoniella chlamydospora</name>
    <name type="common">Phaeoacremonium chlamydosporum</name>
    <dbReference type="NCBI Taxonomy" id="158046"/>
    <lineage>
        <taxon>Eukaryota</taxon>
        <taxon>Fungi</taxon>
        <taxon>Dikarya</taxon>
        <taxon>Ascomycota</taxon>
        <taxon>Pezizomycotina</taxon>
        <taxon>Eurotiomycetes</taxon>
        <taxon>Chaetothyriomycetidae</taxon>
        <taxon>Phaeomoniellales</taxon>
        <taxon>Phaeomoniellaceae</taxon>
        <taxon>Phaeomoniella</taxon>
    </lineage>
</organism>
<proteinExistence type="predicted"/>
<name>A0A0G2H1K6_PHACM</name>